<dbReference type="SMART" id="SM00214">
    <property type="entry name" value="VWC"/>
    <property type="match status" value="27"/>
</dbReference>
<feature type="domain" description="VWFC" evidence="4">
    <location>
        <begin position="338"/>
        <end position="398"/>
    </location>
</feature>
<feature type="domain" description="VWFC" evidence="4">
    <location>
        <begin position="458"/>
        <end position="518"/>
    </location>
</feature>
<dbReference type="PROSITE" id="PS50184">
    <property type="entry name" value="VWFC_2"/>
    <property type="match status" value="21"/>
</dbReference>
<dbReference type="Gene3D" id="2.10.70.10">
    <property type="entry name" value="Complement Module, domain 1"/>
    <property type="match status" value="7"/>
</dbReference>
<keyword evidence="2" id="KW-0964">Secreted</keyword>
<feature type="domain" description="VWFC" evidence="4">
    <location>
        <begin position="753"/>
        <end position="810"/>
    </location>
</feature>
<reference evidence="5" key="1">
    <citation type="journal article" date="2023" name="Mol. Biol. Evol.">
        <title>Third-Generation Sequencing Reveals the Adaptive Role of the Epigenome in Three Deep-Sea Polychaetes.</title>
        <authorList>
            <person name="Perez M."/>
            <person name="Aroh O."/>
            <person name="Sun Y."/>
            <person name="Lan Y."/>
            <person name="Juniper S.K."/>
            <person name="Young C.R."/>
            <person name="Angers B."/>
            <person name="Qian P.Y."/>
        </authorList>
    </citation>
    <scope>NUCLEOTIDE SEQUENCE</scope>
    <source>
        <strain evidence="5">R07B-5</strain>
    </source>
</reference>
<feature type="domain" description="VWFC" evidence="4">
    <location>
        <begin position="102"/>
        <end position="161"/>
    </location>
</feature>
<organism evidence="5 6">
    <name type="scientific">Ridgeia piscesae</name>
    <name type="common">Tubeworm</name>
    <dbReference type="NCBI Taxonomy" id="27915"/>
    <lineage>
        <taxon>Eukaryota</taxon>
        <taxon>Metazoa</taxon>
        <taxon>Spiralia</taxon>
        <taxon>Lophotrochozoa</taxon>
        <taxon>Annelida</taxon>
        <taxon>Polychaeta</taxon>
        <taxon>Sedentaria</taxon>
        <taxon>Canalipalpata</taxon>
        <taxon>Sabellida</taxon>
        <taxon>Siboglinidae</taxon>
        <taxon>Ridgeia</taxon>
    </lineage>
</organism>
<feature type="domain" description="VWFC" evidence="4">
    <location>
        <begin position="40"/>
        <end position="102"/>
    </location>
</feature>
<feature type="domain" description="VWFC" evidence="4">
    <location>
        <begin position="1034"/>
        <end position="1091"/>
    </location>
</feature>
<evidence type="ECO:0000256" key="1">
    <source>
        <dbReference type="ARBA" id="ARBA00004613"/>
    </source>
</evidence>
<feature type="domain" description="VWFC" evidence="4">
    <location>
        <begin position="1447"/>
        <end position="1520"/>
    </location>
</feature>
<feature type="domain" description="VWFC" evidence="4">
    <location>
        <begin position="518"/>
        <end position="577"/>
    </location>
</feature>
<protein>
    <recommendedName>
        <fullName evidence="4">VWFC domain-containing protein</fullName>
    </recommendedName>
</protein>
<dbReference type="PANTHER" id="PTHR46698">
    <property type="entry name" value="CROSSVEINLESS 2"/>
    <property type="match status" value="1"/>
</dbReference>
<feature type="domain" description="VWFC" evidence="4">
    <location>
        <begin position="579"/>
        <end position="633"/>
    </location>
</feature>
<dbReference type="Proteomes" id="UP001209878">
    <property type="component" value="Unassembled WGS sequence"/>
</dbReference>
<feature type="domain" description="VWFC" evidence="4">
    <location>
        <begin position="1270"/>
        <end position="1327"/>
    </location>
</feature>
<dbReference type="GO" id="GO:0005576">
    <property type="term" value="C:extracellular region"/>
    <property type="evidence" value="ECO:0007669"/>
    <property type="project" value="UniProtKB-SubCell"/>
</dbReference>
<feature type="domain" description="VWFC" evidence="4">
    <location>
        <begin position="280"/>
        <end position="338"/>
    </location>
</feature>
<evidence type="ECO:0000256" key="3">
    <source>
        <dbReference type="ARBA" id="ARBA00022729"/>
    </source>
</evidence>
<feature type="domain" description="VWFC" evidence="4">
    <location>
        <begin position="398"/>
        <end position="457"/>
    </location>
</feature>
<feature type="domain" description="VWFC" evidence="4">
    <location>
        <begin position="1388"/>
        <end position="1445"/>
    </location>
</feature>
<dbReference type="InterPro" id="IPR052424">
    <property type="entry name" value="Kielin_Chordin-BMP_Reg"/>
</dbReference>
<feature type="domain" description="VWFC" evidence="4">
    <location>
        <begin position="635"/>
        <end position="692"/>
    </location>
</feature>
<evidence type="ECO:0000259" key="4">
    <source>
        <dbReference type="PROSITE" id="PS50184"/>
    </source>
</evidence>
<dbReference type="SMART" id="SM00215">
    <property type="entry name" value="VWC_out"/>
    <property type="match status" value="20"/>
</dbReference>
<comment type="caution">
    <text evidence="5">The sequence shown here is derived from an EMBL/GenBank/DDBJ whole genome shotgun (WGS) entry which is preliminary data.</text>
</comment>
<dbReference type="PANTHER" id="PTHR46698:SF6">
    <property type="entry name" value="KIELIN_CHORDIN-LIKE PROTEIN"/>
    <property type="match status" value="1"/>
</dbReference>
<feature type="domain" description="VWFC" evidence="4">
    <location>
        <begin position="871"/>
        <end position="928"/>
    </location>
</feature>
<feature type="domain" description="VWFC" evidence="4">
    <location>
        <begin position="1152"/>
        <end position="1209"/>
    </location>
</feature>
<dbReference type="PROSITE" id="PS01208">
    <property type="entry name" value="VWFC_1"/>
    <property type="match status" value="8"/>
</dbReference>
<dbReference type="SUPFAM" id="SSF57603">
    <property type="entry name" value="FnI-like domain"/>
    <property type="match status" value="26"/>
</dbReference>
<feature type="domain" description="VWFC" evidence="4">
    <location>
        <begin position="1636"/>
        <end position="1693"/>
    </location>
</feature>
<dbReference type="Gene3D" id="6.20.200.20">
    <property type="match status" value="19"/>
</dbReference>
<accession>A0AAD9KZA0</accession>
<proteinExistence type="predicted"/>
<gene>
    <name evidence="5" type="ORF">NP493_457g01015</name>
</gene>
<feature type="domain" description="VWFC" evidence="4">
    <location>
        <begin position="161"/>
        <end position="221"/>
    </location>
</feature>
<feature type="domain" description="VWFC" evidence="4">
    <location>
        <begin position="1520"/>
        <end position="1579"/>
    </location>
</feature>
<keyword evidence="6" id="KW-1185">Reference proteome</keyword>
<feature type="domain" description="VWFC" evidence="4">
    <location>
        <begin position="218"/>
        <end position="280"/>
    </location>
</feature>
<dbReference type="Pfam" id="PF00093">
    <property type="entry name" value="VWC"/>
    <property type="match status" value="12"/>
</dbReference>
<dbReference type="GO" id="GO:0030513">
    <property type="term" value="P:positive regulation of BMP signaling pathway"/>
    <property type="evidence" value="ECO:0007669"/>
    <property type="project" value="TreeGrafter"/>
</dbReference>
<dbReference type="Pfam" id="PF23334">
    <property type="entry name" value="VWC2L_2nd"/>
    <property type="match status" value="7"/>
</dbReference>
<evidence type="ECO:0000313" key="5">
    <source>
        <dbReference type="EMBL" id="KAK2180062.1"/>
    </source>
</evidence>
<dbReference type="EMBL" id="JAODUO010000459">
    <property type="protein sequence ID" value="KAK2180062.1"/>
    <property type="molecule type" value="Genomic_DNA"/>
</dbReference>
<evidence type="ECO:0000256" key="2">
    <source>
        <dbReference type="ARBA" id="ARBA00022525"/>
    </source>
</evidence>
<keyword evidence="3" id="KW-0732">Signal</keyword>
<comment type="subcellular location">
    <subcellularLocation>
        <location evidence="1">Secreted</location>
    </subcellularLocation>
</comment>
<feature type="domain" description="VWFC" evidence="4">
    <location>
        <begin position="1579"/>
        <end position="1636"/>
    </location>
</feature>
<dbReference type="InterPro" id="IPR001007">
    <property type="entry name" value="VWF_dom"/>
</dbReference>
<sequence length="1741" mass="195368">MDLASFVAVSGRVWARDYKQGDFFQSQMLLLQYVSGLTSQDCVYEGRDYKQGDFFRPVYNPCLNCSCVEGRVHCSPVRCIDPEQLPCPRPVKPHNSCCLTCPGCDYEDREYSYGEEWLSEADPCQRCQCLDGAVSCVPREHCKHQCTHGLIRAGTCCSPCTDCIFEGTVYKNQLKFAVFGEICRECECRDGNILCQKVPMCPRLPCSKPLPLTNRCCPVCMGCRDSSGVERVEGSHWTDDTDPCLSCHCVDGEEWCEPTACPVKCKYPEPVPGECCPRCTGCLYKGRKYNPGEVVVVDDPCSACACIAGDIVCEKQVCSPPPCVNPVRLPGRCCPSCRTCTYQGQVYHNGTSFIAPRNTCLNCTCLEGTVDCRRLDGLCRVKCPHPRRVPGQCCPVCDGCNYKRRAYTNGQQFSVVDQPCEICTCKNGHVTCKTKGCDPAPCSNPRKYPGECCMLCPKPCTYKGATYDDGESFKPEDVDKCTECLCLRGNVTCMPKTCEPSPCRHPHKPRDECCPLCEDCLYHTNVYNNGQTFTAPFDQCQTCLCELGTVTCKPVICPHTNCATPRHVPGQCCPVCASGECHYRGHRYDDGEAFTNECEDCRCEGGDVHCKVRACQPPSCKHPVLDRCCPRCHDCNYRNKLYRYNEKFVSPDDICQNCQCQAGTVTCHPQPCPPLNCRTPQKVPGSCCPVCQPEGCQYLGRRYFDGEMFASLEDECEDCRCEAGEVHCKVRSCQPHSCKHPTRDRCCPRCHDCDYRNKLYRHNEKFVSPDDVCQNCQCRAGTVTCHPQPCPPLNCRTPQKVPGSCCPVCQPEGCQYLGRRYFDGEKFASLENECEDCRCEAGEVHCKVRSCQPHSCKHPTRDRCCPRCHDCDYRSKLYRHNEKFVSPDDVCQNCQCQAGTVTCHPQPCPPLNCRTPQKVPGSCCPVCQPEGCQYLGRRYFDGEKFASLENECEDCRCEAGGHGDLSPPALSTPQLSPPQKVPGSCCPVCQPEGCQYLGRRYFDGESLRLWRTSARIVAVRREVHCKVLPSCHDCDYRNKLYRHNEKFVSPDDVCQNCQCLAGTVTCHPQPCPPLNCRTPQKVPGSCCPVCQPEGCQYLGRRYFDGEKFASLENECEDCRCEAGEVHCKVRSCQPHSCKHPTRDRCCPRCHDCDYRNKLYRHNEKFVSPDDVCQNCQCLAGTVTCHPQPCPPLNCRTPQKVPGSCCPVCQPEGCQYLGRRYFDGEMFASLENECEDCRCEAGEVHCKVRSCQPHSCKHPTRDRCCPRCHDCDYRNKLYRHNEKFVSPDDVCQNCQCLAGTVTCHPQPCPPLNCRTPEKVPGSCCPVCQPEGCQYLGRRYFDGEMFASLENECEDCRCEAGEVHCKVRSCQPHSCKHPTRDRCCPRCHDCDYRNKLYKHNEKFVSPDDVCQNCQCRRGTVTCRPTQCHTPICRTPRRVPGKCCPVCDRKGCEYNGRYYDDGQVFSPPEQMCDDCLCKDSQVKCSPRRCPPAMCDYPIQTECCLQCTGEYCLQCTGECCLQCTGCQYKGLSYSNQEIFYSPDNACEECTCAEGFVSCHPRPCYDVPCLHPAKNPGECCPSCLNCFYMGELHTDKSRFTSPANPCVTCTCQAGTVVCERLECPPPVCSHPAEGECCPTCDGCLYSSQRYRDGQHFLNVLDVCEECACRHGNVTCWKRECTPVTCSHPVEGNCCPECTDCLYSGQRMSSGSQFTDKTNKCQICECQVSVIPVSVFLKCVEQKKQNT</sequence>
<name>A0AAD9KZA0_RIDPI</name>
<evidence type="ECO:0000313" key="6">
    <source>
        <dbReference type="Proteomes" id="UP001209878"/>
    </source>
</evidence>